<gene>
    <name evidence="10" type="ORF">AADEFJLK_01227</name>
</gene>
<reference evidence="10 11" key="1">
    <citation type="submission" date="2017-11" db="EMBL/GenBank/DDBJ databases">
        <title>Draft Genome Sequence of Methylobacter psychrotolerans Sph1T, an Obligate Methanotroph from Low-Temperature Environments.</title>
        <authorList>
            <person name="Oshkin I.Y."/>
            <person name="Miroshnikov K."/>
            <person name="Belova S.E."/>
            <person name="Korzhenkov A."/>
            <person name="Toshchakov S.V."/>
            <person name="Dedysh S.N."/>
        </authorList>
    </citation>
    <scope>NUCLEOTIDE SEQUENCE [LARGE SCALE GENOMIC DNA]</scope>
    <source>
        <strain evidence="10 11">Sph1</strain>
    </source>
</reference>
<dbReference type="CDD" id="cd00165">
    <property type="entry name" value="S4"/>
    <property type="match status" value="1"/>
</dbReference>
<evidence type="ECO:0000256" key="8">
    <source>
        <dbReference type="RuleBase" id="RU362028"/>
    </source>
</evidence>
<dbReference type="PANTHER" id="PTHR21600:SF44">
    <property type="entry name" value="RIBOSOMAL LARGE SUBUNIT PSEUDOURIDINE SYNTHASE D"/>
    <property type="match status" value="1"/>
</dbReference>
<dbReference type="InterPro" id="IPR006224">
    <property type="entry name" value="PsdUridine_synth_RluA-like_CS"/>
</dbReference>
<evidence type="ECO:0000256" key="1">
    <source>
        <dbReference type="ARBA" id="ARBA00010876"/>
    </source>
</evidence>
<dbReference type="NCBIfam" id="TIGR00005">
    <property type="entry name" value="rluA_subfam"/>
    <property type="match status" value="1"/>
</dbReference>
<dbReference type="InterPro" id="IPR036986">
    <property type="entry name" value="S4_RNA-bd_sf"/>
</dbReference>
<dbReference type="SUPFAM" id="SSF55120">
    <property type="entry name" value="Pseudouridine synthase"/>
    <property type="match status" value="1"/>
</dbReference>
<organism evidence="10 11">
    <name type="scientific">Methylovulum psychrotolerans</name>
    <dbReference type="NCBI Taxonomy" id="1704499"/>
    <lineage>
        <taxon>Bacteria</taxon>
        <taxon>Pseudomonadati</taxon>
        <taxon>Pseudomonadota</taxon>
        <taxon>Gammaproteobacteria</taxon>
        <taxon>Methylococcales</taxon>
        <taxon>Methylococcaceae</taxon>
        <taxon>Methylovulum</taxon>
    </lineage>
</organism>
<dbReference type="Pfam" id="PF01479">
    <property type="entry name" value="S4"/>
    <property type="match status" value="1"/>
</dbReference>
<dbReference type="Pfam" id="PF00849">
    <property type="entry name" value="PseudoU_synth_2"/>
    <property type="match status" value="1"/>
</dbReference>
<dbReference type="SUPFAM" id="SSF55174">
    <property type="entry name" value="Alpha-L RNA-binding motif"/>
    <property type="match status" value="1"/>
</dbReference>
<comment type="catalytic activity">
    <reaction evidence="8">
        <text>a uridine in RNA = a pseudouridine in RNA</text>
        <dbReference type="Rhea" id="RHEA:48348"/>
        <dbReference type="Rhea" id="RHEA-COMP:12068"/>
        <dbReference type="Rhea" id="RHEA-COMP:12069"/>
        <dbReference type="ChEBI" id="CHEBI:65314"/>
        <dbReference type="ChEBI" id="CHEBI:65315"/>
    </reaction>
</comment>
<name>A0A2S5CP81_9GAMM</name>
<evidence type="ECO:0000256" key="6">
    <source>
        <dbReference type="PIRSR" id="PIRSR606225-1"/>
    </source>
</evidence>
<keyword evidence="2 7" id="KW-0694">RNA-binding</keyword>
<dbReference type="InterPro" id="IPR006225">
    <property type="entry name" value="PsdUridine_synth_RluC/D"/>
</dbReference>
<accession>A0A2S5CP81</accession>
<dbReference type="Gene3D" id="3.30.2350.10">
    <property type="entry name" value="Pseudouridine synthase"/>
    <property type="match status" value="1"/>
</dbReference>
<dbReference type="InterPro" id="IPR050188">
    <property type="entry name" value="RluA_PseudoU_synthase"/>
</dbReference>
<evidence type="ECO:0000256" key="4">
    <source>
        <dbReference type="ARBA" id="ARBA00036882"/>
    </source>
</evidence>
<dbReference type="RefSeq" id="WP_103973676.1">
    <property type="nucleotide sequence ID" value="NZ_PGFZ01000002.1"/>
</dbReference>
<feature type="active site" evidence="6">
    <location>
        <position position="135"/>
    </location>
</feature>
<comment type="function">
    <text evidence="5">Responsible for synthesis of pseudouridine from uracil at positions 1911, 1915 and 1917 in 23S ribosomal RNA.</text>
</comment>
<evidence type="ECO:0000256" key="2">
    <source>
        <dbReference type="ARBA" id="ARBA00022884"/>
    </source>
</evidence>
<dbReference type="FunFam" id="3.30.2350.10:FF:000006">
    <property type="entry name" value="Pseudouridine synthase"/>
    <property type="match status" value="1"/>
</dbReference>
<dbReference type="CDD" id="cd02869">
    <property type="entry name" value="PseudoU_synth_RluA_like"/>
    <property type="match status" value="1"/>
</dbReference>
<dbReference type="GO" id="GO:0160140">
    <property type="term" value="F:23S rRNA pseudouridine(1911/1915/1917) synthase activity"/>
    <property type="evidence" value="ECO:0007669"/>
    <property type="project" value="UniProtKB-EC"/>
</dbReference>
<evidence type="ECO:0000313" key="11">
    <source>
        <dbReference type="Proteomes" id="UP000237423"/>
    </source>
</evidence>
<comment type="catalytic activity">
    <reaction evidence="4">
        <text>uridine(1911/1915/1917) in 23S rRNA = pseudouridine(1911/1915/1917) in 23S rRNA</text>
        <dbReference type="Rhea" id="RHEA:42524"/>
        <dbReference type="Rhea" id="RHEA-COMP:10097"/>
        <dbReference type="Rhea" id="RHEA-COMP:10098"/>
        <dbReference type="ChEBI" id="CHEBI:65314"/>
        <dbReference type="ChEBI" id="CHEBI:65315"/>
        <dbReference type="EC" id="5.4.99.23"/>
    </reaction>
</comment>
<evidence type="ECO:0000256" key="3">
    <source>
        <dbReference type="ARBA" id="ARBA00023235"/>
    </source>
</evidence>
<dbReference type="Proteomes" id="UP000237423">
    <property type="component" value="Unassembled WGS sequence"/>
</dbReference>
<dbReference type="InterPro" id="IPR006145">
    <property type="entry name" value="PsdUridine_synth_RsuA/RluA"/>
</dbReference>
<dbReference type="EMBL" id="PGFZ01000002">
    <property type="protein sequence ID" value="POZ52623.1"/>
    <property type="molecule type" value="Genomic_DNA"/>
</dbReference>
<dbReference type="InterPro" id="IPR002942">
    <property type="entry name" value="S4_RNA-bd"/>
</dbReference>
<keyword evidence="3 8" id="KW-0413">Isomerase</keyword>
<feature type="domain" description="RNA-binding S4" evidence="9">
    <location>
        <begin position="15"/>
        <end position="75"/>
    </location>
</feature>
<evidence type="ECO:0000256" key="7">
    <source>
        <dbReference type="PROSITE-ProRule" id="PRU00182"/>
    </source>
</evidence>
<dbReference type="NCBIfam" id="NF008385">
    <property type="entry name" value="PRK11180.1"/>
    <property type="match status" value="1"/>
</dbReference>
<dbReference type="SMART" id="SM00363">
    <property type="entry name" value="S4"/>
    <property type="match status" value="1"/>
</dbReference>
<dbReference type="PROSITE" id="PS50889">
    <property type="entry name" value="S4"/>
    <property type="match status" value="1"/>
</dbReference>
<dbReference type="AlphaFoldDB" id="A0A2S5CP81"/>
<proteinExistence type="inferred from homology"/>
<dbReference type="PROSITE" id="PS01129">
    <property type="entry name" value="PSI_RLU"/>
    <property type="match status" value="1"/>
</dbReference>
<dbReference type="Gene3D" id="3.10.290.10">
    <property type="entry name" value="RNA-binding S4 domain"/>
    <property type="match status" value="1"/>
</dbReference>
<sequence length="314" mass="35267">MTKLTAEVPYELAGMRLDQALAELFSEYSRSKLQIWIKAGRVQVNGVALKAKDKLEGGEEIALDAEPEVVITSEPENIPLDIVYEDDSILIVNKPAGLVVHPAVGNWRGTLVNALLHHEPNLETLPRAGIVHRIDKETSGLLMIAKTLQAHNSLTEQLQARTIHREYLAVTRGRMTAGGTVDEPIARHPSDRKRYIVKESGKFAVTHYRVVQRFTRHTLIQVKLETGRTHQIRVHMAHIRFPLIGDPVYGGRFQMPPDCNERLELALRGFKRQALHAAKLGLQHPVTDAYMEWAQPMPDDMTELVGALADNEQE</sequence>
<evidence type="ECO:0000259" key="9">
    <source>
        <dbReference type="SMART" id="SM00363"/>
    </source>
</evidence>
<dbReference type="EC" id="5.4.99.-" evidence="8"/>
<dbReference type="GO" id="GO:0003723">
    <property type="term" value="F:RNA binding"/>
    <property type="evidence" value="ECO:0007669"/>
    <property type="project" value="UniProtKB-KW"/>
</dbReference>
<protein>
    <recommendedName>
        <fullName evidence="8">Pseudouridine synthase</fullName>
        <ecNumber evidence="8">5.4.99.-</ecNumber>
    </recommendedName>
</protein>
<dbReference type="PANTHER" id="PTHR21600">
    <property type="entry name" value="MITOCHONDRIAL RNA PSEUDOURIDINE SYNTHASE"/>
    <property type="match status" value="1"/>
</dbReference>
<comment type="similarity">
    <text evidence="1 8">Belongs to the pseudouridine synthase RluA family.</text>
</comment>
<evidence type="ECO:0000313" key="10">
    <source>
        <dbReference type="EMBL" id="POZ52623.1"/>
    </source>
</evidence>
<evidence type="ECO:0000256" key="5">
    <source>
        <dbReference type="ARBA" id="ARBA00056072"/>
    </source>
</evidence>
<dbReference type="GO" id="GO:0000455">
    <property type="term" value="P:enzyme-directed rRNA pseudouridine synthesis"/>
    <property type="evidence" value="ECO:0007669"/>
    <property type="project" value="UniProtKB-ARBA"/>
</dbReference>
<dbReference type="InterPro" id="IPR020103">
    <property type="entry name" value="PsdUridine_synth_cat_dom_sf"/>
</dbReference>
<comment type="caution">
    <text evidence="10">The sequence shown here is derived from an EMBL/GenBank/DDBJ whole genome shotgun (WGS) entry which is preliminary data.</text>
</comment>